<dbReference type="SUPFAM" id="SSF88713">
    <property type="entry name" value="Glycoside hydrolase/deacetylase"/>
    <property type="match status" value="1"/>
</dbReference>
<feature type="domain" description="NodB homology" evidence="1">
    <location>
        <begin position="39"/>
        <end position="129"/>
    </location>
</feature>
<dbReference type="PANTHER" id="PTHR47561">
    <property type="entry name" value="POLYSACCHARIDE DEACETYLASE FAMILY PROTEIN (AFU_ORTHOLOGUE AFUA_6G05030)"/>
    <property type="match status" value="1"/>
</dbReference>
<proteinExistence type="predicted"/>
<dbReference type="GO" id="GO:0005975">
    <property type="term" value="P:carbohydrate metabolic process"/>
    <property type="evidence" value="ECO:0007669"/>
    <property type="project" value="InterPro"/>
</dbReference>
<evidence type="ECO:0000313" key="3">
    <source>
        <dbReference type="Proteomes" id="UP000190888"/>
    </source>
</evidence>
<name>A0A1T4JR63_9BACT</name>
<dbReference type="Proteomes" id="UP000190888">
    <property type="component" value="Unassembled WGS sequence"/>
</dbReference>
<dbReference type="OrthoDB" id="9806342at2"/>
<evidence type="ECO:0000259" key="1">
    <source>
        <dbReference type="Pfam" id="PF01522"/>
    </source>
</evidence>
<dbReference type="RefSeq" id="WP_078829462.1">
    <property type="nucleotide sequence ID" value="NZ_FUWH01000001.1"/>
</dbReference>
<dbReference type="Gene3D" id="3.20.20.370">
    <property type="entry name" value="Glycoside hydrolase/deacetylase"/>
    <property type="match status" value="1"/>
</dbReference>
<gene>
    <name evidence="2" type="ORF">SAMN04488132_101101</name>
</gene>
<dbReference type="STRING" id="413434.SAMN04488132_101101"/>
<dbReference type="AlphaFoldDB" id="A0A1T4JR63"/>
<dbReference type="InterPro" id="IPR002509">
    <property type="entry name" value="NODB_dom"/>
</dbReference>
<dbReference type="InterPro" id="IPR011330">
    <property type="entry name" value="Glyco_hydro/deAcase_b/a-brl"/>
</dbReference>
<dbReference type="Pfam" id="PF01522">
    <property type="entry name" value="Polysacc_deac_1"/>
    <property type="match status" value="1"/>
</dbReference>
<evidence type="ECO:0000313" key="2">
    <source>
        <dbReference type="EMBL" id="SJZ32638.1"/>
    </source>
</evidence>
<dbReference type="CDD" id="cd10941">
    <property type="entry name" value="CE4_PuuE_HpPgdA_like_2"/>
    <property type="match status" value="1"/>
</dbReference>
<sequence length="259" mass="30064">MKERAILLSFDVEEFDMPLEYRFDIPPAEQMRVGKLGLDAIRTVLEKHTVPATLFTTANFAMQYPDDMRQLAQAHEIASHTFYHSDFKDEHLLQSRQKLEEITGVPVTGLRMPRMRPVAMEEVKKAGYRYDSSINPTWLPGRYNNFHLPRTVYYEEGMMRIPASVSPGIRFPLFWLSFKNLPYAVFKMLTLQTLRKDGYVCLYFHPWEFTDIAAYGLPAYTRRLAGEPLLNRLDRLITDLKKEGNFITTASFAAKRAPL</sequence>
<accession>A0A1T4JR63</accession>
<reference evidence="2 3" key="1">
    <citation type="submission" date="2017-02" db="EMBL/GenBank/DDBJ databases">
        <authorList>
            <person name="Peterson S.W."/>
        </authorList>
    </citation>
    <scope>NUCLEOTIDE SEQUENCE [LARGE SCALE GENOMIC DNA]</scope>
    <source>
        <strain evidence="2 3">DSM 22335</strain>
    </source>
</reference>
<dbReference type="EMBL" id="FUWH01000001">
    <property type="protein sequence ID" value="SJZ32638.1"/>
    <property type="molecule type" value="Genomic_DNA"/>
</dbReference>
<protein>
    <recommendedName>
        <fullName evidence="1">NodB homology domain-containing protein</fullName>
    </recommendedName>
</protein>
<dbReference type="InterPro" id="IPR045235">
    <property type="entry name" value="PuuE_HpPgdA-like"/>
</dbReference>
<dbReference type="GO" id="GO:0016810">
    <property type="term" value="F:hydrolase activity, acting on carbon-nitrogen (but not peptide) bonds"/>
    <property type="evidence" value="ECO:0007669"/>
    <property type="project" value="InterPro"/>
</dbReference>
<keyword evidence="3" id="KW-1185">Reference proteome</keyword>
<organism evidence="2 3">
    <name type="scientific">Sediminibacterium ginsengisoli</name>
    <dbReference type="NCBI Taxonomy" id="413434"/>
    <lineage>
        <taxon>Bacteria</taxon>
        <taxon>Pseudomonadati</taxon>
        <taxon>Bacteroidota</taxon>
        <taxon>Chitinophagia</taxon>
        <taxon>Chitinophagales</taxon>
        <taxon>Chitinophagaceae</taxon>
        <taxon>Sediminibacterium</taxon>
    </lineage>
</organism>
<dbReference type="PANTHER" id="PTHR47561:SF1">
    <property type="entry name" value="POLYSACCHARIDE DEACETYLASE FAMILY PROTEIN (AFU_ORTHOLOGUE AFUA_6G05030)"/>
    <property type="match status" value="1"/>
</dbReference>